<protein>
    <submittedName>
        <fullName evidence="4">AIR synthase related protein domain protein</fullName>
    </submittedName>
</protein>
<dbReference type="InterPro" id="IPR016188">
    <property type="entry name" value="PurM-like_N"/>
</dbReference>
<proteinExistence type="inferred from homology"/>
<dbReference type="GO" id="GO:0051604">
    <property type="term" value="P:protein maturation"/>
    <property type="evidence" value="ECO:0007669"/>
    <property type="project" value="TreeGrafter"/>
</dbReference>
<dbReference type="EMBL" id="CP002160">
    <property type="protein sequence ID" value="ADL51131.1"/>
    <property type="molecule type" value="Genomic_DNA"/>
</dbReference>
<dbReference type="Gene3D" id="3.30.1330.10">
    <property type="entry name" value="PurM-like, N-terminal domain"/>
    <property type="match status" value="1"/>
</dbReference>
<comment type="similarity">
    <text evidence="1">Belongs to the HypE family.</text>
</comment>
<sequence length="324" mass="34705">MEVGKLDWEDLKGIIEGNRTVEREDVRIRSGIGEDCSVINFGDYEAVLSTDPITGAANNIGKIAVHINANDIGSCGVEVIGLLVTILAPTTATLEDIREVMREINEECTKLNIEILGGHTEVTDAVNRMVVSCTALGKGKKGEAVATSSARSGDDLIVTKDLCLEGTSIVVNDYYERIKSILTEEEVLEAKGYSDKLSVVKEGKVASKFGVNSMHDITEGGVLGAAFEIAVASGKGFELYKDNLPITEITKKIAKELNIDPLRFISSGSLLISCDNGNALVKTLEENGIKASIIGKIIDKGKFIVDSNGKSIVSPPTKDELFKL</sequence>
<evidence type="ECO:0000259" key="3">
    <source>
        <dbReference type="Pfam" id="PF02769"/>
    </source>
</evidence>
<dbReference type="InterPro" id="IPR036921">
    <property type="entry name" value="PurM-like_N_sf"/>
</dbReference>
<evidence type="ECO:0000313" key="4">
    <source>
        <dbReference type="EMBL" id="ADL51131.1"/>
    </source>
</evidence>
<dbReference type="Pfam" id="PF00586">
    <property type="entry name" value="AIRS"/>
    <property type="match status" value="1"/>
</dbReference>
<keyword evidence="5" id="KW-1185">Reference proteome</keyword>
<dbReference type="InterPro" id="IPR010918">
    <property type="entry name" value="PurM-like_C_dom"/>
</dbReference>
<dbReference type="InterPro" id="IPR036676">
    <property type="entry name" value="PurM-like_C_sf"/>
</dbReference>
<reference evidence="4 5" key="1">
    <citation type="submission" date="2010-08" db="EMBL/GenBank/DDBJ databases">
        <title>Complete sequence of Clostridium cellulovorans 743B.</title>
        <authorList>
            <consortium name="US DOE Joint Genome Institute"/>
            <person name="Lucas S."/>
            <person name="Copeland A."/>
            <person name="Lapidus A."/>
            <person name="Cheng J.-F."/>
            <person name="Bruce D."/>
            <person name="Goodwin L."/>
            <person name="Pitluck S."/>
            <person name="Chertkov O."/>
            <person name="Detter J.C."/>
            <person name="Han C."/>
            <person name="Tapia R."/>
            <person name="Land M."/>
            <person name="Hauser L."/>
            <person name="Chang Y.-J."/>
            <person name="Jeffries C."/>
            <person name="Kyrpides N."/>
            <person name="Ivanova N."/>
            <person name="Mikhailova N."/>
            <person name="Hemme C.L."/>
            <person name="Woyke T."/>
        </authorList>
    </citation>
    <scope>NUCLEOTIDE SEQUENCE [LARGE SCALE GENOMIC DNA]</scope>
    <source>
        <strain evidence="5">ATCC 35296 / DSM 3052 / OCM 3 / 743B</strain>
    </source>
</reference>
<name>D9SVK7_CLOC7</name>
<dbReference type="STRING" id="573061.Clocel_1378"/>
<dbReference type="HOGENOM" id="CLU_041631_0_0_9"/>
<dbReference type="SUPFAM" id="SSF55326">
    <property type="entry name" value="PurM N-terminal domain-like"/>
    <property type="match status" value="1"/>
</dbReference>
<evidence type="ECO:0000259" key="2">
    <source>
        <dbReference type="Pfam" id="PF00586"/>
    </source>
</evidence>
<feature type="domain" description="PurM-like N-terminal" evidence="2">
    <location>
        <begin position="33"/>
        <end position="137"/>
    </location>
</feature>
<dbReference type="PANTHER" id="PTHR30303:SF4">
    <property type="entry name" value="HYDROGENASE EXPRESSION_FORMATION PROTEIN HYPE"/>
    <property type="match status" value="1"/>
</dbReference>
<evidence type="ECO:0000313" key="5">
    <source>
        <dbReference type="Proteomes" id="UP000002730"/>
    </source>
</evidence>
<dbReference type="AlphaFoldDB" id="D9SVK7"/>
<dbReference type="KEGG" id="ccb:Clocel_1378"/>
<dbReference type="eggNOG" id="COG0309">
    <property type="taxonomic scope" value="Bacteria"/>
</dbReference>
<dbReference type="InterPro" id="IPR011854">
    <property type="entry name" value="HypE"/>
</dbReference>
<dbReference type="Gene3D" id="3.90.650.10">
    <property type="entry name" value="PurM-like C-terminal domain"/>
    <property type="match status" value="1"/>
</dbReference>
<dbReference type="RefSeq" id="WP_010076005.1">
    <property type="nucleotide sequence ID" value="NC_014393.1"/>
</dbReference>
<dbReference type="Pfam" id="PF02769">
    <property type="entry name" value="AIRS_C"/>
    <property type="match status" value="1"/>
</dbReference>
<dbReference type="PIRSF" id="PIRSF005644">
    <property type="entry name" value="Hdrgns_mtr_HypE"/>
    <property type="match status" value="1"/>
</dbReference>
<organism evidence="4 5">
    <name type="scientific">Clostridium cellulovorans (strain ATCC 35296 / DSM 3052 / OCM 3 / 743B)</name>
    <dbReference type="NCBI Taxonomy" id="573061"/>
    <lineage>
        <taxon>Bacteria</taxon>
        <taxon>Bacillati</taxon>
        <taxon>Bacillota</taxon>
        <taxon>Clostridia</taxon>
        <taxon>Eubacteriales</taxon>
        <taxon>Clostridiaceae</taxon>
        <taxon>Clostridium</taxon>
    </lineage>
</organism>
<dbReference type="CDD" id="cd06061">
    <property type="entry name" value="PurM-like1"/>
    <property type="match status" value="1"/>
</dbReference>
<dbReference type="OrthoDB" id="153904at2"/>
<dbReference type="PANTHER" id="PTHR30303">
    <property type="entry name" value="HYDROGENASE ISOENZYMES FORMATION PROTEIN HYPE"/>
    <property type="match status" value="1"/>
</dbReference>
<feature type="domain" description="PurM-like C-terminal" evidence="3">
    <location>
        <begin position="152"/>
        <end position="305"/>
    </location>
</feature>
<gene>
    <name evidence="4" type="ordered locus">Clocel_1378</name>
</gene>
<dbReference type="Proteomes" id="UP000002730">
    <property type="component" value="Chromosome"/>
</dbReference>
<evidence type="ECO:0000256" key="1">
    <source>
        <dbReference type="ARBA" id="ARBA00006243"/>
    </source>
</evidence>
<accession>D9SVK7</accession>
<dbReference type="SUPFAM" id="SSF56042">
    <property type="entry name" value="PurM C-terminal domain-like"/>
    <property type="match status" value="1"/>
</dbReference>